<protein>
    <submittedName>
        <fullName evidence="2">Uncharacterized protein</fullName>
    </submittedName>
</protein>
<dbReference type="EMBL" id="JANBOI010002527">
    <property type="protein sequence ID" value="KAJ1721276.1"/>
    <property type="molecule type" value="Genomic_DNA"/>
</dbReference>
<sequence length="66" mass="7751">MDRQSEQRREFLYANLKKQLDRLSQNIDVLNRNVEKLRDQTEQSQRLAVLQASMFMGAKTVLGSRP</sequence>
<gene>
    <name evidence="2" type="ORF">LPJ61_006062</name>
</gene>
<dbReference type="Proteomes" id="UP001143981">
    <property type="component" value="Unassembled WGS sequence"/>
</dbReference>
<evidence type="ECO:0000313" key="2">
    <source>
        <dbReference type="EMBL" id="KAJ1721276.1"/>
    </source>
</evidence>
<proteinExistence type="predicted"/>
<feature type="non-terminal residue" evidence="2">
    <location>
        <position position="66"/>
    </location>
</feature>
<dbReference type="InterPro" id="IPR013183">
    <property type="entry name" value="Hsk3-like"/>
</dbReference>
<organism evidence="2 3">
    <name type="scientific">Coemansia biformis</name>
    <dbReference type="NCBI Taxonomy" id="1286918"/>
    <lineage>
        <taxon>Eukaryota</taxon>
        <taxon>Fungi</taxon>
        <taxon>Fungi incertae sedis</taxon>
        <taxon>Zoopagomycota</taxon>
        <taxon>Kickxellomycotina</taxon>
        <taxon>Kickxellomycetes</taxon>
        <taxon>Kickxellales</taxon>
        <taxon>Kickxellaceae</taxon>
        <taxon>Coemansia</taxon>
    </lineage>
</organism>
<dbReference type="OrthoDB" id="5535866at2759"/>
<comment type="caution">
    <text evidence="2">The sequence shown here is derived from an EMBL/GenBank/DDBJ whole genome shotgun (WGS) entry which is preliminary data.</text>
</comment>
<name>A0A9W7XUV0_9FUNG</name>
<accession>A0A9W7XUV0</accession>
<reference evidence="2" key="1">
    <citation type="submission" date="2022-07" db="EMBL/GenBank/DDBJ databases">
        <title>Phylogenomic reconstructions and comparative analyses of Kickxellomycotina fungi.</title>
        <authorList>
            <person name="Reynolds N.K."/>
            <person name="Stajich J.E."/>
            <person name="Barry K."/>
            <person name="Grigoriev I.V."/>
            <person name="Crous P."/>
            <person name="Smith M.E."/>
        </authorList>
    </citation>
    <scope>NUCLEOTIDE SEQUENCE</scope>
    <source>
        <strain evidence="2">BCRC 34381</strain>
    </source>
</reference>
<dbReference type="AlphaFoldDB" id="A0A9W7XUV0"/>
<evidence type="ECO:0000313" key="3">
    <source>
        <dbReference type="Proteomes" id="UP001143981"/>
    </source>
</evidence>
<feature type="coiled-coil region" evidence="1">
    <location>
        <begin position="13"/>
        <end position="47"/>
    </location>
</feature>
<evidence type="ECO:0000256" key="1">
    <source>
        <dbReference type="SAM" id="Coils"/>
    </source>
</evidence>
<dbReference type="Pfam" id="PF08227">
    <property type="entry name" value="DASH_Hsk3"/>
    <property type="match status" value="1"/>
</dbReference>
<keyword evidence="1" id="KW-0175">Coiled coil</keyword>
<keyword evidence="3" id="KW-1185">Reference proteome</keyword>